<evidence type="ECO:0000256" key="1">
    <source>
        <dbReference type="SAM" id="Phobius"/>
    </source>
</evidence>
<keyword evidence="1" id="KW-0472">Membrane</keyword>
<organism evidence="2 3">
    <name type="scientific">Bullifex porci</name>
    <dbReference type="NCBI Taxonomy" id="2606638"/>
    <lineage>
        <taxon>Bacteria</taxon>
        <taxon>Pseudomonadati</taxon>
        <taxon>Spirochaetota</taxon>
        <taxon>Spirochaetia</taxon>
        <taxon>Spirochaetales</taxon>
        <taxon>Spirochaetaceae</taxon>
        <taxon>Bullifex</taxon>
    </lineage>
</organism>
<dbReference type="AlphaFoldDB" id="A0A7X2PE92"/>
<feature type="transmembrane region" description="Helical" evidence="1">
    <location>
        <begin position="154"/>
        <end position="173"/>
    </location>
</feature>
<feature type="transmembrane region" description="Helical" evidence="1">
    <location>
        <begin position="211"/>
        <end position="230"/>
    </location>
</feature>
<feature type="transmembrane region" description="Helical" evidence="1">
    <location>
        <begin position="7"/>
        <end position="26"/>
    </location>
</feature>
<feature type="transmembrane region" description="Helical" evidence="1">
    <location>
        <begin position="114"/>
        <end position="134"/>
    </location>
</feature>
<gene>
    <name evidence="2" type="ORF">FYJ80_10800</name>
</gene>
<feature type="transmembrane region" description="Helical" evidence="1">
    <location>
        <begin position="89"/>
        <end position="108"/>
    </location>
</feature>
<keyword evidence="1" id="KW-0812">Transmembrane</keyword>
<evidence type="ECO:0000313" key="3">
    <source>
        <dbReference type="Proteomes" id="UP000460549"/>
    </source>
</evidence>
<name>A0A7X2PE92_9SPIO</name>
<feature type="transmembrane region" description="Helical" evidence="1">
    <location>
        <begin position="38"/>
        <end position="57"/>
    </location>
</feature>
<proteinExistence type="predicted"/>
<keyword evidence="1" id="KW-1133">Transmembrane helix</keyword>
<feature type="transmembrane region" description="Helical" evidence="1">
    <location>
        <begin position="179"/>
        <end position="199"/>
    </location>
</feature>
<accession>A0A7X2PE92</accession>
<dbReference type="Proteomes" id="UP000460549">
    <property type="component" value="Unassembled WGS sequence"/>
</dbReference>
<comment type="caution">
    <text evidence="2">The sequence shown here is derived from an EMBL/GenBank/DDBJ whole genome shotgun (WGS) entry which is preliminary data.</text>
</comment>
<dbReference type="EMBL" id="VUNN01000032">
    <property type="protein sequence ID" value="MSU07246.1"/>
    <property type="molecule type" value="Genomic_DNA"/>
</dbReference>
<keyword evidence="3" id="KW-1185">Reference proteome</keyword>
<feature type="transmembrane region" description="Helical" evidence="1">
    <location>
        <begin position="250"/>
        <end position="269"/>
    </location>
</feature>
<sequence length="274" mass="31465">MKKFFLLKGYLVAIFSILSAILLYWVFANNMENSILSYIIYTFSFYSLTTLVLFLSLRVKKIKLQIISLLKRNNRTREILDDRVERYRTFLFVSFVLNLTLSIIKIAIGAYLSSYWVLINGAYYMILAILRAFISTSWKESAEKQRAKIKIAGFLLAIMAITYFVILIEMYINYSAITYPMYLIYLAALYAFVKVSFAIKDIFSKKIERSPVIVATFCVKLANALVAIIFLESSMLAEFGSNSEGERVLLLISGCIVALIILLLSVYIYKHSDK</sequence>
<protein>
    <submittedName>
        <fullName evidence="2">Uncharacterized protein</fullName>
    </submittedName>
</protein>
<dbReference type="RefSeq" id="WP_154426837.1">
    <property type="nucleotide sequence ID" value="NZ_VUNN01000032.1"/>
</dbReference>
<reference evidence="2 3" key="1">
    <citation type="submission" date="2019-08" db="EMBL/GenBank/DDBJ databases">
        <title>In-depth cultivation of the pig gut microbiome towards novel bacterial diversity and tailored functional studies.</title>
        <authorList>
            <person name="Wylensek D."/>
            <person name="Hitch T.C.A."/>
            <person name="Clavel T."/>
        </authorList>
    </citation>
    <scope>NUCLEOTIDE SEQUENCE [LARGE SCALE GENOMIC DNA]</scope>
    <source>
        <strain evidence="2 3">NM-380-WT-3C1</strain>
    </source>
</reference>
<evidence type="ECO:0000313" key="2">
    <source>
        <dbReference type="EMBL" id="MSU07246.1"/>
    </source>
</evidence>